<sequence>MPLSQAAAGGGGRRMAVGYCRRCIVLTYRDRRRASARALPFALALCADVGAGGRTMTTLVIIKLPGGRSISYGRPSRRRRRRSATMPRLLNKRLHFAELAYKLARAVWPSACIMRTGAVGALEMCFIAIVHRQMPFNDRLLNFRSLYGAAVSVFRSDELQNGRRRSLNRCRDVRNGPALAQRRRGSAESESICFVTCLVHACVPADERASAVYEAFSVSIFMLIPITTYRLNACRLLDLPFTIAVNHLRHTGPIAAEPSETSYVNVNMTY</sequence>
<dbReference type="AlphaFoldDB" id="A0A4C1ZWP8"/>
<evidence type="ECO:0000313" key="1">
    <source>
        <dbReference type="EMBL" id="GBP91273.1"/>
    </source>
</evidence>
<name>A0A4C1ZWP8_EUMVA</name>
<accession>A0A4C1ZWP8</accession>
<evidence type="ECO:0000313" key="2">
    <source>
        <dbReference type="Proteomes" id="UP000299102"/>
    </source>
</evidence>
<reference evidence="1 2" key="1">
    <citation type="journal article" date="2019" name="Commun. Biol.">
        <title>The bagworm genome reveals a unique fibroin gene that provides high tensile strength.</title>
        <authorList>
            <person name="Kono N."/>
            <person name="Nakamura H."/>
            <person name="Ohtoshi R."/>
            <person name="Tomita M."/>
            <person name="Numata K."/>
            <person name="Arakawa K."/>
        </authorList>
    </citation>
    <scope>NUCLEOTIDE SEQUENCE [LARGE SCALE GENOMIC DNA]</scope>
</reference>
<organism evidence="1 2">
    <name type="scientific">Eumeta variegata</name>
    <name type="common">Bagworm moth</name>
    <name type="synonym">Eumeta japonica</name>
    <dbReference type="NCBI Taxonomy" id="151549"/>
    <lineage>
        <taxon>Eukaryota</taxon>
        <taxon>Metazoa</taxon>
        <taxon>Ecdysozoa</taxon>
        <taxon>Arthropoda</taxon>
        <taxon>Hexapoda</taxon>
        <taxon>Insecta</taxon>
        <taxon>Pterygota</taxon>
        <taxon>Neoptera</taxon>
        <taxon>Endopterygota</taxon>
        <taxon>Lepidoptera</taxon>
        <taxon>Glossata</taxon>
        <taxon>Ditrysia</taxon>
        <taxon>Tineoidea</taxon>
        <taxon>Psychidae</taxon>
        <taxon>Oiketicinae</taxon>
        <taxon>Eumeta</taxon>
    </lineage>
</organism>
<dbReference type="EMBL" id="BGZK01002156">
    <property type="protein sequence ID" value="GBP91273.1"/>
    <property type="molecule type" value="Genomic_DNA"/>
</dbReference>
<gene>
    <name evidence="1" type="ORF">EVAR_56179_1</name>
</gene>
<dbReference type="Proteomes" id="UP000299102">
    <property type="component" value="Unassembled WGS sequence"/>
</dbReference>
<keyword evidence="2" id="KW-1185">Reference proteome</keyword>
<comment type="caution">
    <text evidence="1">The sequence shown here is derived from an EMBL/GenBank/DDBJ whole genome shotgun (WGS) entry which is preliminary data.</text>
</comment>
<proteinExistence type="predicted"/>
<protein>
    <submittedName>
        <fullName evidence="1">Uncharacterized protein</fullName>
    </submittedName>
</protein>